<keyword evidence="3" id="KW-1185">Reference proteome</keyword>
<accession>A0ABQ9H895</accession>
<evidence type="ECO:0000313" key="3">
    <source>
        <dbReference type="Proteomes" id="UP001159363"/>
    </source>
</evidence>
<dbReference type="Proteomes" id="UP001159363">
    <property type="component" value="Chromosome 5"/>
</dbReference>
<dbReference type="EMBL" id="JARBHB010000006">
    <property type="protein sequence ID" value="KAJ8880497.1"/>
    <property type="molecule type" value="Genomic_DNA"/>
</dbReference>
<sequence length="475" mass="52772">MNFLESSFPSATQHARKVLDQDAYHYKYHRSRGECRRLVSAVVRSAGPTSNESALVLRRARCSTSTRVRLCRGALGPLQNIPDSCFMLLFCNFKHCNFQGAVRWCSSRDYSPPIRANQVQFRTCLLGCGHQDVVTRTWSPGRDHQDIRMWETRRTMPLVGEFLPGDLPFPSPFHSGAAPYSPLFTVIGSKNLDVKSRPDLFTHSLAVGSAGAGEAEDPREDPPTNGIVWHDSHMRRSAGTRPGIEPGSSWWEASRLTVQPLWPLLITYANATLRHYSPPSQANRVRFPGGYAPGFSHVGIVPDYVAGRRVFYGTSHFPRLCIPALLHTHLTSPSSALKTSISPCGFLLASHQGEPGSIPGRVTGYSHVGIVPDDAVGRRVFSGISCFPHPFFPAPLHTHLYQLPAHKTSLLRAAQISSHTHSTVHRWLALWRLQCWLKAEEGNLTLGLTWPGSRRYIHLPAPRFTPPPPQCSPSH</sequence>
<protein>
    <submittedName>
        <fullName evidence="2">Uncharacterized protein</fullName>
    </submittedName>
</protein>
<organism evidence="2 3">
    <name type="scientific">Dryococelus australis</name>
    <dbReference type="NCBI Taxonomy" id="614101"/>
    <lineage>
        <taxon>Eukaryota</taxon>
        <taxon>Metazoa</taxon>
        <taxon>Ecdysozoa</taxon>
        <taxon>Arthropoda</taxon>
        <taxon>Hexapoda</taxon>
        <taxon>Insecta</taxon>
        <taxon>Pterygota</taxon>
        <taxon>Neoptera</taxon>
        <taxon>Polyneoptera</taxon>
        <taxon>Phasmatodea</taxon>
        <taxon>Verophasmatodea</taxon>
        <taxon>Anareolatae</taxon>
        <taxon>Phasmatidae</taxon>
        <taxon>Eurycanthinae</taxon>
        <taxon>Dryococelus</taxon>
    </lineage>
</organism>
<name>A0ABQ9H895_9NEOP</name>
<gene>
    <name evidence="2" type="ORF">PR048_016967</name>
</gene>
<feature type="region of interest" description="Disordered" evidence="1">
    <location>
        <begin position="209"/>
        <end position="244"/>
    </location>
</feature>
<reference evidence="2 3" key="1">
    <citation type="submission" date="2023-02" db="EMBL/GenBank/DDBJ databases">
        <title>LHISI_Scaffold_Assembly.</title>
        <authorList>
            <person name="Stuart O.P."/>
            <person name="Cleave R."/>
            <person name="Magrath M.J.L."/>
            <person name="Mikheyev A.S."/>
        </authorList>
    </citation>
    <scope>NUCLEOTIDE SEQUENCE [LARGE SCALE GENOMIC DNA]</scope>
    <source>
        <strain evidence="2">Daus_M_001</strain>
        <tissue evidence="2">Leg muscle</tissue>
    </source>
</reference>
<proteinExistence type="predicted"/>
<evidence type="ECO:0000256" key="1">
    <source>
        <dbReference type="SAM" id="MobiDB-lite"/>
    </source>
</evidence>
<evidence type="ECO:0000313" key="2">
    <source>
        <dbReference type="EMBL" id="KAJ8880497.1"/>
    </source>
</evidence>
<comment type="caution">
    <text evidence="2">The sequence shown here is derived from an EMBL/GenBank/DDBJ whole genome shotgun (WGS) entry which is preliminary data.</text>
</comment>